<dbReference type="GO" id="GO:0016020">
    <property type="term" value="C:membrane"/>
    <property type="evidence" value="ECO:0007669"/>
    <property type="project" value="UniProtKB-SubCell"/>
</dbReference>
<evidence type="ECO:0000256" key="2">
    <source>
        <dbReference type="ARBA" id="ARBA00004370"/>
    </source>
</evidence>
<name>A0A1Z4MVE3_9CYAN</name>
<feature type="domain" description="HAMP" evidence="11">
    <location>
        <begin position="268"/>
        <end position="321"/>
    </location>
</feature>
<keyword evidence="9" id="KW-1133">Transmembrane helix</keyword>
<keyword evidence="6 12" id="KW-0418">Kinase</keyword>
<dbReference type="InterPro" id="IPR003660">
    <property type="entry name" value="HAMP_dom"/>
</dbReference>
<evidence type="ECO:0000256" key="6">
    <source>
        <dbReference type="ARBA" id="ARBA00022777"/>
    </source>
</evidence>
<dbReference type="PANTHER" id="PTHR43065">
    <property type="entry name" value="SENSOR HISTIDINE KINASE"/>
    <property type="match status" value="1"/>
</dbReference>
<evidence type="ECO:0000259" key="11">
    <source>
        <dbReference type="PROSITE" id="PS50885"/>
    </source>
</evidence>
<dbReference type="EMBL" id="AP018248">
    <property type="protein sequence ID" value="BAY97407.1"/>
    <property type="molecule type" value="Genomic_DNA"/>
</dbReference>
<dbReference type="InterPro" id="IPR003594">
    <property type="entry name" value="HATPase_dom"/>
</dbReference>
<dbReference type="GO" id="GO:0000155">
    <property type="term" value="F:phosphorelay sensor kinase activity"/>
    <property type="evidence" value="ECO:0007669"/>
    <property type="project" value="InterPro"/>
</dbReference>
<keyword evidence="7" id="KW-0902">Two-component regulatory system</keyword>
<organism evidence="12 13">
    <name type="scientific">Tolypothrix tenuis PCC 7101</name>
    <dbReference type="NCBI Taxonomy" id="231146"/>
    <lineage>
        <taxon>Bacteria</taxon>
        <taxon>Bacillati</taxon>
        <taxon>Cyanobacteriota</taxon>
        <taxon>Cyanophyceae</taxon>
        <taxon>Nostocales</taxon>
        <taxon>Tolypothrichaceae</taxon>
        <taxon>Tolypothrix</taxon>
    </lineage>
</organism>
<evidence type="ECO:0000256" key="7">
    <source>
        <dbReference type="ARBA" id="ARBA00023012"/>
    </source>
</evidence>
<evidence type="ECO:0000256" key="4">
    <source>
        <dbReference type="ARBA" id="ARBA00022553"/>
    </source>
</evidence>
<evidence type="ECO:0000256" key="9">
    <source>
        <dbReference type="SAM" id="Phobius"/>
    </source>
</evidence>
<dbReference type="SUPFAM" id="SSF55874">
    <property type="entry name" value="ATPase domain of HSP90 chaperone/DNA topoisomerase II/histidine kinase"/>
    <property type="match status" value="1"/>
</dbReference>
<keyword evidence="9" id="KW-0472">Membrane</keyword>
<evidence type="ECO:0000256" key="3">
    <source>
        <dbReference type="ARBA" id="ARBA00012438"/>
    </source>
</evidence>
<comment type="catalytic activity">
    <reaction evidence="1">
        <text>ATP + protein L-histidine = ADP + protein N-phospho-L-histidine.</text>
        <dbReference type="EC" id="2.7.13.3"/>
    </reaction>
</comment>
<dbReference type="CDD" id="cd06225">
    <property type="entry name" value="HAMP"/>
    <property type="match status" value="1"/>
</dbReference>
<dbReference type="KEGG" id="ttq:NIES37_13490"/>
<sequence length="635" mass="71312">MFGLLALGHWFTDSLEQNFRQEVESFAERVAQDFQYEQQTLETKIELIATQNQLNQAVEKRDQSLLLQILLPLKSVLKLDWVKIVDSQGNLLLDARNNSLYQVKILDEAISNSASRGAHLTDLLNVEGEKQVLQVVTHAIKSSAGISGGMIIGYSVDDTLLKKIAAGSSKHLIVLREKQIVATTLSTLPSSKQAFPSPDSPARRITIDNQNYLAKSILSRGASHSLVTTVLYPILPLDLARWKLWQNLGVLFLLGSLIVAIMGSLIARAITRPLKALTQIAQQVTHSSDFNLQASVTTEDEVGILAIALNQLIQQVKRLLVEQYDANNKLEVYSQNLEQKVRERTQEIQQKNLNLKQTLNELKLTQSQLIQHEKMSSLGRLVAGIAHEINNPVNFIYGNLKYTDEYTKQLLLLLQLYQKYYPNPEVEIQNAQQEAEIEYLIEDLPKILTSMKIGSERIREIVLSLRIFSRLDEAEFKTADLHQGIDSTLLILQHRLKAQNNRPQIELIKDYGEIPAIPCFAGQLNQVFMNILANAIDALEEAFEKELCAEPVIRITSAKVNKNIIIKIADNGTGITEEVRLHLFEPFFTTKPVGKGTGMGLSISYQIVTKKHGGLLECFSLPERGTEFVITIPIR</sequence>
<dbReference type="EC" id="2.7.13.3" evidence="3"/>
<keyword evidence="4" id="KW-0597">Phosphoprotein</keyword>
<feature type="domain" description="Histidine kinase" evidence="10">
    <location>
        <begin position="384"/>
        <end position="635"/>
    </location>
</feature>
<dbReference type="PRINTS" id="PR00344">
    <property type="entry name" value="BCTRLSENSOR"/>
</dbReference>
<comment type="subcellular location">
    <subcellularLocation>
        <location evidence="2">Membrane</location>
    </subcellularLocation>
</comment>
<dbReference type="PANTHER" id="PTHR43065:SF50">
    <property type="entry name" value="HISTIDINE KINASE"/>
    <property type="match status" value="1"/>
</dbReference>
<dbReference type="SMART" id="SM00304">
    <property type="entry name" value="HAMP"/>
    <property type="match status" value="1"/>
</dbReference>
<reference evidence="12 13" key="1">
    <citation type="submission" date="2017-06" db="EMBL/GenBank/DDBJ databases">
        <title>Genome sequencing of cyanobaciteial culture collection at National Institute for Environmental Studies (NIES).</title>
        <authorList>
            <person name="Hirose Y."/>
            <person name="Shimura Y."/>
            <person name="Fujisawa T."/>
            <person name="Nakamura Y."/>
            <person name="Kawachi M."/>
        </authorList>
    </citation>
    <scope>NUCLEOTIDE SEQUENCE [LARGE SCALE GENOMIC DNA]</scope>
    <source>
        <strain evidence="12 13">NIES-37</strain>
    </source>
</reference>
<keyword evidence="5" id="KW-0808">Transferase</keyword>
<dbReference type="PROSITE" id="PS50109">
    <property type="entry name" value="HIS_KIN"/>
    <property type="match status" value="1"/>
</dbReference>
<feature type="transmembrane region" description="Helical" evidence="9">
    <location>
        <begin position="247"/>
        <end position="267"/>
    </location>
</feature>
<evidence type="ECO:0000259" key="10">
    <source>
        <dbReference type="PROSITE" id="PS50109"/>
    </source>
</evidence>
<dbReference type="PROSITE" id="PS50885">
    <property type="entry name" value="HAMP"/>
    <property type="match status" value="1"/>
</dbReference>
<dbReference type="Gene3D" id="6.10.340.10">
    <property type="match status" value="1"/>
</dbReference>
<evidence type="ECO:0000256" key="8">
    <source>
        <dbReference type="SAM" id="Coils"/>
    </source>
</evidence>
<dbReference type="AlphaFoldDB" id="A0A1Z4MVE3"/>
<keyword evidence="9" id="KW-0812">Transmembrane</keyword>
<accession>A0A1Z4MVE3</accession>
<dbReference type="Gene3D" id="3.30.565.10">
    <property type="entry name" value="Histidine kinase-like ATPase, C-terminal domain"/>
    <property type="match status" value="1"/>
</dbReference>
<proteinExistence type="predicted"/>
<dbReference type="Pfam" id="PF00672">
    <property type="entry name" value="HAMP"/>
    <property type="match status" value="1"/>
</dbReference>
<evidence type="ECO:0000256" key="5">
    <source>
        <dbReference type="ARBA" id="ARBA00022679"/>
    </source>
</evidence>
<evidence type="ECO:0000313" key="12">
    <source>
        <dbReference type="EMBL" id="BAY97407.1"/>
    </source>
</evidence>
<dbReference type="SUPFAM" id="SSF47384">
    <property type="entry name" value="Homodimeric domain of signal transducing histidine kinase"/>
    <property type="match status" value="1"/>
</dbReference>
<dbReference type="InterPro" id="IPR036890">
    <property type="entry name" value="HATPase_C_sf"/>
</dbReference>
<dbReference type="Proteomes" id="UP000218785">
    <property type="component" value="Chromosome"/>
</dbReference>
<dbReference type="Gene3D" id="1.10.287.130">
    <property type="match status" value="1"/>
</dbReference>
<evidence type="ECO:0000256" key="1">
    <source>
        <dbReference type="ARBA" id="ARBA00000085"/>
    </source>
</evidence>
<dbReference type="InterPro" id="IPR005467">
    <property type="entry name" value="His_kinase_dom"/>
</dbReference>
<dbReference type="Pfam" id="PF02518">
    <property type="entry name" value="HATPase_c"/>
    <property type="match status" value="1"/>
</dbReference>
<dbReference type="SUPFAM" id="SSF158472">
    <property type="entry name" value="HAMP domain-like"/>
    <property type="match status" value="1"/>
</dbReference>
<dbReference type="SMART" id="SM00387">
    <property type="entry name" value="HATPase_c"/>
    <property type="match status" value="1"/>
</dbReference>
<keyword evidence="8" id="KW-0175">Coiled coil</keyword>
<feature type="coiled-coil region" evidence="8">
    <location>
        <begin position="334"/>
        <end position="375"/>
    </location>
</feature>
<evidence type="ECO:0000313" key="13">
    <source>
        <dbReference type="Proteomes" id="UP000218785"/>
    </source>
</evidence>
<gene>
    <name evidence="12" type="ORF">NIES37_13490</name>
</gene>
<dbReference type="InterPro" id="IPR003661">
    <property type="entry name" value="HisK_dim/P_dom"/>
</dbReference>
<keyword evidence="13" id="KW-1185">Reference proteome</keyword>
<dbReference type="CDD" id="cd00082">
    <property type="entry name" value="HisKA"/>
    <property type="match status" value="1"/>
</dbReference>
<protein>
    <recommendedName>
        <fullName evidence="3">histidine kinase</fullName>
        <ecNumber evidence="3">2.7.13.3</ecNumber>
    </recommendedName>
</protein>
<dbReference type="InterPro" id="IPR004358">
    <property type="entry name" value="Sig_transdc_His_kin-like_C"/>
</dbReference>
<dbReference type="InterPro" id="IPR036097">
    <property type="entry name" value="HisK_dim/P_sf"/>
</dbReference>